<dbReference type="InParanoid" id="A0A6P8HJ52"/>
<accession>A0A6P8HJ52</accession>
<dbReference type="GeneID" id="116289835"/>
<gene>
    <name evidence="4" type="primary">LOC116289835</name>
</gene>
<dbReference type="PROSITE" id="PS50966">
    <property type="entry name" value="ZF_SWIM"/>
    <property type="match status" value="1"/>
</dbReference>
<reference evidence="4" key="1">
    <citation type="submission" date="2025-08" db="UniProtKB">
        <authorList>
            <consortium name="RefSeq"/>
        </authorList>
    </citation>
    <scope>IDENTIFICATION</scope>
    <source>
        <tissue evidence="4">Tentacle</tissue>
    </source>
</reference>
<feature type="domain" description="SWIM-type" evidence="2">
    <location>
        <begin position="1"/>
        <end position="36"/>
    </location>
</feature>
<dbReference type="GO" id="GO:0008270">
    <property type="term" value="F:zinc ion binding"/>
    <property type="evidence" value="ECO:0007669"/>
    <property type="project" value="UniProtKB-KW"/>
</dbReference>
<keyword evidence="1" id="KW-0863">Zinc-finger</keyword>
<evidence type="ECO:0000256" key="1">
    <source>
        <dbReference type="PROSITE-ProRule" id="PRU00325"/>
    </source>
</evidence>
<keyword evidence="1" id="KW-0479">Metal-binding</keyword>
<organism evidence="3 4">
    <name type="scientific">Actinia tenebrosa</name>
    <name type="common">Australian red waratah sea anemone</name>
    <dbReference type="NCBI Taxonomy" id="6105"/>
    <lineage>
        <taxon>Eukaryota</taxon>
        <taxon>Metazoa</taxon>
        <taxon>Cnidaria</taxon>
        <taxon>Anthozoa</taxon>
        <taxon>Hexacorallia</taxon>
        <taxon>Actiniaria</taxon>
        <taxon>Actiniidae</taxon>
        <taxon>Actinia</taxon>
    </lineage>
</organism>
<dbReference type="Proteomes" id="UP000515163">
    <property type="component" value="Unplaced"/>
</dbReference>
<protein>
    <submittedName>
        <fullName evidence="4">Uncharacterized protein LOC116289835</fullName>
    </submittedName>
</protein>
<evidence type="ECO:0000313" key="4">
    <source>
        <dbReference type="RefSeq" id="XP_031552625.1"/>
    </source>
</evidence>
<keyword evidence="1" id="KW-0862">Zinc</keyword>
<evidence type="ECO:0000313" key="3">
    <source>
        <dbReference type="Proteomes" id="UP000515163"/>
    </source>
</evidence>
<dbReference type="AlphaFoldDB" id="A0A6P8HJ52"/>
<name>A0A6P8HJ52_ACTTE</name>
<proteinExistence type="predicted"/>
<dbReference type="KEGG" id="aten:116289835"/>
<dbReference type="InterPro" id="IPR007527">
    <property type="entry name" value="Znf_SWIM"/>
</dbReference>
<sequence>MDISTEERRFTDCNCVCVAGMSGTCSHILALVFTLIHYQQKGLKEVPTSLSCTSLPQQWHRPRGTKIKPRPVVNMILAKAKRYATGKKRPVFTKTTKQRFYCLPLNIYMCPS</sequence>
<dbReference type="OrthoDB" id="5984844at2759"/>
<keyword evidence="3" id="KW-1185">Reference proteome</keyword>
<evidence type="ECO:0000259" key="2">
    <source>
        <dbReference type="PROSITE" id="PS50966"/>
    </source>
</evidence>
<dbReference type="RefSeq" id="XP_031552625.1">
    <property type="nucleotide sequence ID" value="XM_031696765.1"/>
</dbReference>